<dbReference type="InterPro" id="IPR050688">
    <property type="entry name" value="Zinc_finger/UBP_domain"/>
</dbReference>
<feature type="domain" description="C2H2-type" evidence="6">
    <location>
        <begin position="15"/>
        <end position="42"/>
    </location>
</feature>
<keyword evidence="8" id="KW-1185">Reference proteome</keyword>
<evidence type="ECO:0000256" key="5">
    <source>
        <dbReference type="PROSITE-ProRule" id="PRU00042"/>
    </source>
</evidence>
<dbReference type="InterPro" id="IPR013087">
    <property type="entry name" value="Znf_C2H2_type"/>
</dbReference>
<dbReference type="PROSITE" id="PS00028">
    <property type="entry name" value="ZINC_FINGER_C2H2_1"/>
    <property type="match status" value="1"/>
</dbReference>
<accession>A0A4W5QHI6</accession>
<dbReference type="PANTHER" id="PTHR24403:SF67">
    <property type="entry name" value="FI01116P-RELATED"/>
    <property type="match status" value="1"/>
</dbReference>
<reference evidence="7" key="3">
    <citation type="submission" date="2025-09" db="UniProtKB">
        <authorList>
            <consortium name="Ensembl"/>
        </authorList>
    </citation>
    <scope>IDENTIFICATION</scope>
</reference>
<evidence type="ECO:0000256" key="4">
    <source>
        <dbReference type="ARBA" id="ARBA00022833"/>
    </source>
</evidence>
<dbReference type="Gene3D" id="3.30.160.60">
    <property type="entry name" value="Classic Zinc Finger"/>
    <property type="match status" value="2"/>
</dbReference>
<evidence type="ECO:0000256" key="1">
    <source>
        <dbReference type="ARBA" id="ARBA00022723"/>
    </source>
</evidence>
<dbReference type="STRING" id="62062.ENSHHUP00000075547"/>
<dbReference type="GO" id="GO:0045944">
    <property type="term" value="P:positive regulation of transcription by RNA polymerase II"/>
    <property type="evidence" value="ECO:0007669"/>
    <property type="project" value="TreeGrafter"/>
</dbReference>
<dbReference type="SUPFAM" id="SSF57667">
    <property type="entry name" value="beta-beta-alpha zinc fingers"/>
    <property type="match status" value="2"/>
</dbReference>
<evidence type="ECO:0000256" key="3">
    <source>
        <dbReference type="ARBA" id="ARBA00022771"/>
    </source>
</evidence>
<dbReference type="Proteomes" id="UP000314982">
    <property type="component" value="Unassembled WGS sequence"/>
</dbReference>
<evidence type="ECO:0000313" key="8">
    <source>
        <dbReference type="Proteomes" id="UP000314982"/>
    </source>
</evidence>
<keyword evidence="3 5" id="KW-0863">Zinc-finger</keyword>
<dbReference type="SMART" id="SM00355">
    <property type="entry name" value="ZnF_C2H2"/>
    <property type="match status" value="3"/>
</dbReference>
<dbReference type="InterPro" id="IPR036236">
    <property type="entry name" value="Znf_C2H2_sf"/>
</dbReference>
<dbReference type="AlphaFoldDB" id="A0A4W5QHI6"/>
<dbReference type="PANTHER" id="PTHR24403">
    <property type="entry name" value="ZINC FINGER PROTEIN"/>
    <property type="match status" value="1"/>
</dbReference>
<dbReference type="GO" id="GO:0008270">
    <property type="term" value="F:zinc ion binding"/>
    <property type="evidence" value="ECO:0007669"/>
    <property type="project" value="UniProtKB-KW"/>
</dbReference>
<evidence type="ECO:0000313" key="7">
    <source>
        <dbReference type="Ensembl" id="ENSHHUP00000075547.1"/>
    </source>
</evidence>
<keyword evidence="4" id="KW-0862">Zinc</keyword>
<evidence type="ECO:0000256" key="2">
    <source>
        <dbReference type="ARBA" id="ARBA00022737"/>
    </source>
</evidence>
<reference evidence="7" key="2">
    <citation type="submission" date="2025-08" db="UniProtKB">
        <authorList>
            <consortium name="Ensembl"/>
        </authorList>
    </citation>
    <scope>IDENTIFICATION</scope>
</reference>
<dbReference type="Ensembl" id="ENSHHUT00000078020.1">
    <property type="protein sequence ID" value="ENSHHUP00000075547.1"/>
    <property type="gene ID" value="ENSHHUG00000044256.1"/>
</dbReference>
<keyword evidence="2" id="KW-0677">Repeat</keyword>
<keyword evidence="1" id="KW-0479">Metal-binding</keyword>
<dbReference type="PROSITE" id="PS50157">
    <property type="entry name" value="ZINC_FINGER_C2H2_2"/>
    <property type="match status" value="2"/>
</dbReference>
<proteinExistence type="predicted"/>
<organism evidence="7 8">
    <name type="scientific">Hucho hucho</name>
    <name type="common">huchen</name>
    <dbReference type="NCBI Taxonomy" id="62062"/>
    <lineage>
        <taxon>Eukaryota</taxon>
        <taxon>Metazoa</taxon>
        <taxon>Chordata</taxon>
        <taxon>Craniata</taxon>
        <taxon>Vertebrata</taxon>
        <taxon>Euteleostomi</taxon>
        <taxon>Actinopterygii</taxon>
        <taxon>Neopterygii</taxon>
        <taxon>Teleostei</taxon>
        <taxon>Protacanthopterygii</taxon>
        <taxon>Salmoniformes</taxon>
        <taxon>Salmonidae</taxon>
        <taxon>Salmoninae</taxon>
        <taxon>Hucho</taxon>
    </lineage>
</organism>
<reference evidence="8" key="1">
    <citation type="submission" date="2018-06" db="EMBL/GenBank/DDBJ databases">
        <title>Genome assembly of Danube salmon.</title>
        <authorList>
            <person name="Macqueen D.J."/>
            <person name="Gundappa M.K."/>
        </authorList>
    </citation>
    <scope>NUCLEOTIDE SEQUENCE [LARGE SCALE GENOMIC DNA]</scope>
</reference>
<dbReference type="GO" id="GO:0005634">
    <property type="term" value="C:nucleus"/>
    <property type="evidence" value="ECO:0007669"/>
    <property type="project" value="TreeGrafter"/>
</dbReference>
<feature type="domain" description="C2H2-type" evidence="6">
    <location>
        <begin position="43"/>
        <end position="71"/>
    </location>
</feature>
<dbReference type="FunFam" id="3.30.160.60:FF:002167">
    <property type="entry name" value="Si:ch211-269m15.3"/>
    <property type="match status" value="1"/>
</dbReference>
<dbReference type="GeneTree" id="ENSGT00940000158508"/>
<name>A0A4W5QHI6_9TELE</name>
<sequence length="191" mass="22204">MHLLTHIQSVDNSRFKCEFCDYDCDNKKLLLNHQLSHTNDRPFKCDYCKYSTSEEDFLVSHLAIKHTGEKPFSCEMCQFMTKHRKNLGLHVQCRHLEGFEEWSATHPEEPVRRRRKPFTQQQIEELKQQHDDTASLQNTIVAVDSDTLQAMQKMQNASVSQDAMGNTTVTYEQAQNALDLLLNMSNARQLV</sequence>
<evidence type="ECO:0000259" key="6">
    <source>
        <dbReference type="PROSITE" id="PS50157"/>
    </source>
</evidence>
<protein>
    <recommendedName>
        <fullName evidence="6">C2H2-type domain-containing protein</fullName>
    </recommendedName>
</protein>